<name>M2PXF1_9PSEU</name>
<evidence type="ECO:0000313" key="2">
    <source>
        <dbReference type="Proteomes" id="UP000014137"/>
    </source>
</evidence>
<dbReference type="AlphaFoldDB" id="M2PXF1"/>
<gene>
    <name evidence="1" type="ORF">C791_5050</name>
</gene>
<dbReference type="EMBL" id="ANMG01000005">
    <property type="protein sequence ID" value="EMD29308.1"/>
    <property type="molecule type" value="Genomic_DNA"/>
</dbReference>
<comment type="caution">
    <text evidence="1">The sequence shown here is derived from an EMBL/GenBank/DDBJ whole genome shotgun (WGS) entry which is preliminary data.</text>
</comment>
<evidence type="ECO:0000313" key="1">
    <source>
        <dbReference type="EMBL" id="EMD29308.1"/>
    </source>
</evidence>
<dbReference type="Proteomes" id="UP000014137">
    <property type="component" value="Unassembled WGS sequence"/>
</dbReference>
<sequence>MKLPVTDRATLVDHGHPLGVIRCPRRESGEDILVLVPPVVSPSIPDFAWHEISEQSRNHGHAPSAFVLPDSITALVHRKRKCEPM</sequence>
<dbReference type="PATRIC" id="fig|1238180.3.peg.1035"/>
<accession>M2PXF1</accession>
<organism evidence="1 2">
    <name type="scientific">Amycolatopsis azurea DSM 43854</name>
    <dbReference type="NCBI Taxonomy" id="1238180"/>
    <lineage>
        <taxon>Bacteria</taxon>
        <taxon>Bacillati</taxon>
        <taxon>Actinomycetota</taxon>
        <taxon>Actinomycetes</taxon>
        <taxon>Pseudonocardiales</taxon>
        <taxon>Pseudonocardiaceae</taxon>
        <taxon>Amycolatopsis</taxon>
    </lineage>
</organism>
<proteinExistence type="predicted"/>
<reference evidence="1 2" key="1">
    <citation type="submission" date="2012-10" db="EMBL/GenBank/DDBJ databases">
        <title>Genome assembly of Amycolatopsis azurea DSM 43854.</title>
        <authorList>
            <person name="Khatri I."/>
            <person name="Kaur I."/>
            <person name="Subramanian S."/>
            <person name="Mayilraj S."/>
        </authorList>
    </citation>
    <scope>NUCLEOTIDE SEQUENCE [LARGE SCALE GENOMIC DNA]</scope>
    <source>
        <strain evidence="1 2">DSM 43854</strain>
    </source>
</reference>
<protein>
    <submittedName>
        <fullName evidence="1">Uncharacterized protein</fullName>
    </submittedName>
</protein>